<dbReference type="CDD" id="cd00446">
    <property type="entry name" value="GrpE"/>
    <property type="match status" value="1"/>
</dbReference>
<dbReference type="GO" id="GO:0006457">
    <property type="term" value="P:protein folding"/>
    <property type="evidence" value="ECO:0007669"/>
    <property type="project" value="InterPro"/>
</dbReference>
<comment type="caution">
    <text evidence="6">The sequence shown here is derived from an EMBL/GenBank/DDBJ whole genome shotgun (WGS) entry which is preliminary data.</text>
</comment>
<dbReference type="GO" id="GO:0000774">
    <property type="term" value="F:adenyl-nucleotide exchange factor activity"/>
    <property type="evidence" value="ECO:0007669"/>
    <property type="project" value="InterPro"/>
</dbReference>
<dbReference type="Proteomes" id="UP000178092">
    <property type="component" value="Unassembled WGS sequence"/>
</dbReference>
<dbReference type="SUPFAM" id="SSF51064">
    <property type="entry name" value="Head domain of nucleotide exchange factor GrpE"/>
    <property type="match status" value="1"/>
</dbReference>
<dbReference type="GO" id="GO:0051082">
    <property type="term" value="F:unfolded protein binding"/>
    <property type="evidence" value="ECO:0007669"/>
    <property type="project" value="TreeGrafter"/>
</dbReference>
<protein>
    <recommendedName>
        <fullName evidence="3 4">Protein GrpE</fullName>
    </recommendedName>
    <alternativeName>
        <fullName evidence="3">HSP-70 cofactor</fullName>
    </alternativeName>
</protein>
<keyword evidence="3 4" id="KW-0346">Stress response</keyword>
<evidence type="ECO:0000256" key="1">
    <source>
        <dbReference type="ARBA" id="ARBA00009054"/>
    </source>
</evidence>
<dbReference type="AlphaFoldDB" id="A0A1G2R288"/>
<dbReference type="HAMAP" id="MF_01151">
    <property type="entry name" value="GrpE"/>
    <property type="match status" value="1"/>
</dbReference>
<dbReference type="SUPFAM" id="SSF58014">
    <property type="entry name" value="Coiled-coil domain of nucleotide exchange factor GrpE"/>
    <property type="match status" value="1"/>
</dbReference>
<evidence type="ECO:0000256" key="2">
    <source>
        <dbReference type="ARBA" id="ARBA00023186"/>
    </source>
</evidence>
<dbReference type="InterPro" id="IPR009012">
    <property type="entry name" value="GrpE_head"/>
</dbReference>
<comment type="subunit">
    <text evidence="3">Homodimer.</text>
</comment>
<accession>A0A1G2R288</accession>
<evidence type="ECO:0000313" key="7">
    <source>
        <dbReference type="Proteomes" id="UP000178092"/>
    </source>
</evidence>
<dbReference type="PANTHER" id="PTHR21237:SF23">
    <property type="entry name" value="GRPE PROTEIN HOMOLOG, MITOCHONDRIAL"/>
    <property type="match status" value="1"/>
</dbReference>
<dbReference type="InterPro" id="IPR013805">
    <property type="entry name" value="GrpE_CC"/>
</dbReference>
<dbReference type="GO" id="GO:0051087">
    <property type="term" value="F:protein-folding chaperone binding"/>
    <property type="evidence" value="ECO:0007669"/>
    <property type="project" value="InterPro"/>
</dbReference>
<evidence type="ECO:0000256" key="3">
    <source>
        <dbReference type="HAMAP-Rule" id="MF_01151"/>
    </source>
</evidence>
<dbReference type="PANTHER" id="PTHR21237">
    <property type="entry name" value="GRPE PROTEIN"/>
    <property type="match status" value="1"/>
</dbReference>
<dbReference type="Pfam" id="PF01025">
    <property type="entry name" value="GrpE"/>
    <property type="match status" value="1"/>
</dbReference>
<name>A0A1G2R288_9BACT</name>
<keyword evidence="2 3" id="KW-0143">Chaperone</keyword>
<dbReference type="InterPro" id="IPR000740">
    <property type="entry name" value="GrpE"/>
</dbReference>
<evidence type="ECO:0000313" key="6">
    <source>
        <dbReference type="EMBL" id="OHA66985.1"/>
    </source>
</evidence>
<dbReference type="PRINTS" id="PR00773">
    <property type="entry name" value="GRPEPROTEIN"/>
</dbReference>
<comment type="subcellular location">
    <subcellularLocation>
        <location evidence="3">Cytoplasm</location>
    </subcellularLocation>
</comment>
<organism evidence="6 7">
    <name type="scientific">Candidatus Wildermuthbacteria bacterium RIFCSPHIGHO2_02_FULL_45_25</name>
    <dbReference type="NCBI Taxonomy" id="1802450"/>
    <lineage>
        <taxon>Bacteria</taxon>
        <taxon>Candidatus Wildermuthiibacteriota</taxon>
    </lineage>
</organism>
<dbReference type="GO" id="GO:0042803">
    <property type="term" value="F:protein homodimerization activity"/>
    <property type="evidence" value="ECO:0007669"/>
    <property type="project" value="InterPro"/>
</dbReference>
<dbReference type="EMBL" id="MHTV01000018">
    <property type="protein sequence ID" value="OHA66985.1"/>
    <property type="molecule type" value="Genomic_DNA"/>
</dbReference>
<reference evidence="6 7" key="1">
    <citation type="journal article" date="2016" name="Nat. Commun.">
        <title>Thousands of microbial genomes shed light on interconnected biogeochemical processes in an aquifer system.</title>
        <authorList>
            <person name="Anantharaman K."/>
            <person name="Brown C.T."/>
            <person name="Hug L.A."/>
            <person name="Sharon I."/>
            <person name="Castelle C.J."/>
            <person name="Probst A.J."/>
            <person name="Thomas B.C."/>
            <person name="Singh A."/>
            <person name="Wilkins M.J."/>
            <person name="Karaoz U."/>
            <person name="Brodie E.L."/>
            <person name="Williams K.H."/>
            <person name="Hubbard S.S."/>
            <person name="Banfield J.F."/>
        </authorList>
    </citation>
    <scope>NUCLEOTIDE SEQUENCE [LARGE SCALE GENOMIC DNA]</scope>
</reference>
<dbReference type="PROSITE" id="PS01071">
    <property type="entry name" value="GRPE"/>
    <property type="match status" value="1"/>
</dbReference>
<evidence type="ECO:0000256" key="4">
    <source>
        <dbReference type="RuleBase" id="RU000639"/>
    </source>
</evidence>
<gene>
    <name evidence="3" type="primary">grpE</name>
    <name evidence="6" type="ORF">A3C04_04370</name>
</gene>
<keyword evidence="3" id="KW-0963">Cytoplasm</keyword>
<sequence length="173" mass="20395">MEEHKKEHDSSCAWDLGEHQEFQKRLEQCEKEKEEYLNGWKRVKADFLNYQKEQRERMEMTIEYVKEKMILDMLPILDNLERAEKQISPADRENQIWKGFSQIALQMREFFKGQGMEAMGTTGERFDPNLHEAVGEVEGRESGTIVEEIEKGYKRNGRLVRPAKVKIGANKND</sequence>
<evidence type="ECO:0000256" key="5">
    <source>
        <dbReference type="RuleBase" id="RU004478"/>
    </source>
</evidence>
<comment type="function">
    <text evidence="3 4">Participates actively in the response to hyperosmotic and heat shock by preventing the aggregation of stress-denatured proteins, in association with DnaK and GrpE. It is the nucleotide exchange factor for DnaK and may function as a thermosensor. Unfolded proteins bind initially to DnaJ; upon interaction with the DnaJ-bound protein, DnaK hydrolyzes its bound ATP, resulting in the formation of a stable complex. GrpE releases ADP from DnaK; ATP binding to DnaK triggers the release of the substrate protein, thus completing the reaction cycle. Several rounds of ATP-dependent interactions between DnaJ, DnaK and GrpE are required for fully efficient folding.</text>
</comment>
<dbReference type="Gene3D" id="2.30.22.10">
    <property type="entry name" value="Head domain of nucleotide exchange factor GrpE"/>
    <property type="match status" value="1"/>
</dbReference>
<dbReference type="GO" id="GO:0005737">
    <property type="term" value="C:cytoplasm"/>
    <property type="evidence" value="ECO:0007669"/>
    <property type="project" value="UniProtKB-SubCell"/>
</dbReference>
<dbReference type="Gene3D" id="3.90.20.20">
    <property type="match status" value="1"/>
</dbReference>
<comment type="similarity">
    <text evidence="1 3 5">Belongs to the GrpE family.</text>
</comment>
<proteinExistence type="inferred from homology"/>